<dbReference type="Proteomes" id="UP001497525">
    <property type="component" value="Unassembled WGS sequence"/>
</dbReference>
<evidence type="ECO:0000313" key="9">
    <source>
        <dbReference type="Proteomes" id="UP001497525"/>
    </source>
</evidence>
<evidence type="ECO:0000256" key="4">
    <source>
        <dbReference type="ARBA" id="ARBA00022900"/>
    </source>
</evidence>
<dbReference type="InterPro" id="IPR050098">
    <property type="entry name" value="TFPI/VKTCI-like"/>
</dbReference>
<dbReference type="CDD" id="cd00109">
    <property type="entry name" value="Kunitz-type"/>
    <property type="match status" value="1"/>
</dbReference>
<organism evidence="8 9">
    <name type="scientific">Calicophoron daubneyi</name>
    <name type="common">Rumen fluke</name>
    <name type="synonym">Paramphistomum daubneyi</name>
    <dbReference type="NCBI Taxonomy" id="300641"/>
    <lineage>
        <taxon>Eukaryota</taxon>
        <taxon>Metazoa</taxon>
        <taxon>Spiralia</taxon>
        <taxon>Lophotrochozoa</taxon>
        <taxon>Platyhelminthes</taxon>
        <taxon>Trematoda</taxon>
        <taxon>Digenea</taxon>
        <taxon>Plagiorchiida</taxon>
        <taxon>Pronocephalata</taxon>
        <taxon>Paramphistomoidea</taxon>
        <taxon>Paramphistomidae</taxon>
        <taxon>Calicophoron</taxon>
    </lineage>
</organism>
<evidence type="ECO:0000256" key="3">
    <source>
        <dbReference type="ARBA" id="ARBA00022690"/>
    </source>
</evidence>
<accession>A0AAV2T150</accession>
<dbReference type="PANTHER" id="PTHR10083">
    <property type="entry name" value="KUNITZ-TYPE PROTEASE INHIBITOR-RELATED"/>
    <property type="match status" value="1"/>
</dbReference>
<keyword evidence="6" id="KW-0732">Signal</keyword>
<dbReference type="GO" id="GO:0004867">
    <property type="term" value="F:serine-type endopeptidase inhibitor activity"/>
    <property type="evidence" value="ECO:0007669"/>
    <property type="project" value="UniProtKB-KW"/>
</dbReference>
<dbReference type="PROSITE" id="PS50279">
    <property type="entry name" value="BPTI_KUNITZ_2"/>
    <property type="match status" value="1"/>
</dbReference>
<reference evidence="8" key="1">
    <citation type="submission" date="2024-06" db="EMBL/GenBank/DDBJ databases">
        <authorList>
            <person name="Liu X."/>
            <person name="Lenzi L."/>
            <person name="Haldenby T S."/>
            <person name="Uol C."/>
        </authorList>
    </citation>
    <scope>NUCLEOTIDE SEQUENCE</scope>
</reference>
<dbReference type="Pfam" id="PF00014">
    <property type="entry name" value="Kunitz_BPTI"/>
    <property type="match status" value="1"/>
</dbReference>
<dbReference type="InterPro" id="IPR002223">
    <property type="entry name" value="Kunitz_BPTI"/>
</dbReference>
<comment type="subcellular location">
    <subcellularLocation>
        <location evidence="1">Secreted</location>
    </subcellularLocation>
</comment>
<evidence type="ECO:0000256" key="2">
    <source>
        <dbReference type="ARBA" id="ARBA00022525"/>
    </source>
</evidence>
<dbReference type="SMART" id="SM00131">
    <property type="entry name" value="KU"/>
    <property type="match status" value="1"/>
</dbReference>
<dbReference type="GO" id="GO:0005615">
    <property type="term" value="C:extracellular space"/>
    <property type="evidence" value="ECO:0007669"/>
    <property type="project" value="TreeGrafter"/>
</dbReference>
<dbReference type="Gene3D" id="4.10.410.10">
    <property type="entry name" value="Pancreatic trypsin inhibitor Kunitz domain"/>
    <property type="match status" value="1"/>
</dbReference>
<keyword evidence="5" id="KW-1015">Disulfide bond</keyword>
<dbReference type="SUPFAM" id="SSF57362">
    <property type="entry name" value="BPTI-like"/>
    <property type="match status" value="1"/>
</dbReference>
<dbReference type="EMBL" id="CAXLJL010000068">
    <property type="protein sequence ID" value="CAL5130491.1"/>
    <property type="molecule type" value="Genomic_DNA"/>
</dbReference>
<comment type="caution">
    <text evidence="8">The sequence shown here is derived from an EMBL/GenBank/DDBJ whole genome shotgun (WGS) entry which is preliminary data.</text>
</comment>
<keyword evidence="4" id="KW-0722">Serine protease inhibitor</keyword>
<evidence type="ECO:0000313" key="8">
    <source>
        <dbReference type="EMBL" id="CAL5130491.1"/>
    </source>
</evidence>
<evidence type="ECO:0000259" key="7">
    <source>
        <dbReference type="PROSITE" id="PS50279"/>
    </source>
</evidence>
<dbReference type="PRINTS" id="PR00759">
    <property type="entry name" value="BASICPTASE"/>
</dbReference>
<proteinExistence type="predicted"/>
<dbReference type="PANTHER" id="PTHR10083:SF381">
    <property type="entry name" value="BPTI_KUNITZ INHIBITOR DOMAIN-CONTAINING PROTEIN"/>
    <property type="match status" value="1"/>
</dbReference>
<sequence>MLSVILALLISLSLTQSSPAFYEERYRCILTRDRGPCHENIVYWGWSVDDDKCVSYNYGGCGGTENKFVTRQECEEVCNWKAA</sequence>
<dbReference type="AlphaFoldDB" id="A0AAV2T150"/>
<evidence type="ECO:0000256" key="1">
    <source>
        <dbReference type="ARBA" id="ARBA00004613"/>
    </source>
</evidence>
<evidence type="ECO:0000256" key="5">
    <source>
        <dbReference type="ARBA" id="ARBA00023157"/>
    </source>
</evidence>
<protein>
    <recommendedName>
        <fullName evidence="7">BPTI/Kunitz inhibitor domain-containing protein</fullName>
    </recommendedName>
</protein>
<keyword evidence="2" id="KW-0964">Secreted</keyword>
<feature type="domain" description="BPTI/Kunitz inhibitor" evidence="7">
    <location>
        <begin position="28"/>
        <end position="78"/>
    </location>
</feature>
<name>A0AAV2T150_CALDB</name>
<dbReference type="InterPro" id="IPR036880">
    <property type="entry name" value="Kunitz_BPTI_sf"/>
</dbReference>
<feature type="chain" id="PRO_5043405110" description="BPTI/Kunitz inhibitor domain-containing protein" evidence="6">
    <location>
        <begin position="18"/>
        <end position="83"/>
    </location>
</feature>
<keyword evidence="3" id="KW-0646">Protease inhibitor</keyword>
<feature type="signal peptide" evidence="6">
    <location>
        <begin position="1"/>
        <end position="17"/>
    </location>
</feature>
<gene>
    <name evidence="8" type="ORF">CDAUBV1_LOCUS2558</name>
</gene>
<evidence type="ECO:0000256" key="6">
    <source>
        <dbReference type="SAM" id="SignalP"/>
    </source>
</evidence>